<proteinExistence type="predicted"/>
<dbReference type="Pfam" id="PF00149">
    <property type="entry name" value="Metallophos"/>
    <property type="match status" value="1"/>
</dbReference>
<dbReference type="Gene3D" id="3.60.21.10">
    <property type="match status" value="1"/>
</dbReference>
<dbReference type="InterPro" id="IPR004843">
    <property type="entry name" value="Calcineurin-like_PHP"/>
</dbReference>
<keyword evidence="3" id="KW-1185">Reference proteome</keyword>
<name>A0A7X0RVD5_9BACL</name>
<dbReference type="InterPro" id="IPR029052">
    <property type="entry name" value="Metallo-depent_PP-like"/>
</dbReference>
<evidence type="ECO:0000313" key="2">
    <source>
        <dbReference type="EMBL" id="MBB6674382.1"/>
    </source>
</evidence>
<dbReference type="PANTHER" id="PTHR42850">
    <property type="entry name" value="METALLOPHOSPHOESTERASE"/>
    <property type="match status" value="1"/>
</dbReference>
<dbReference type="GO" id="GO:0008803">
    <property type="term" value="F:bis(5'-nucleosyl)-tetraphosphatase (symmetrical) activity"/>
    <property type="evidence" value="ECO:0007669"/>
    <property type="project" value="TreeGrafter"/>
</dbReference>
<gene>
    <name evidence="2" type="ORF">H7C19_27230</name>
</gene>
<dbReference type="GO" id="GO:0110154">
    <property type="term" value="P:RNA decapping"/>
    <property type="evidence" value="ECO:0007669"/>
    <property type="project" value="TreeGrafter"/>
</dbReference>
<accession>A0A7X0RVD5</accession>
<evidence type="ECO:0000313" key="3">
    <source>
        <dbReference type="Proteomes" id="UP000547209"/>
    </source>
</evidence>
<dbReference type="Proteomes" id="UP000547209">
    <property type="component" value="Unassembled WGS sequence"/>
</dbReference>
<evidence type="ECO:0000259" key="1">
    <source>
        <dbReference type="Pfam" id="PF00149"/>
    </source>
</evidence>
<organism evidence="2 3">
    <name type="scientific">Cohnella nanjingensis</name>
    <dbReference type="NCBI Taxonomy" id="1387779"/>
    <lineage>
        <taxon>Bacteria</taxon>
        <taxon>Bacillati</taxon>
        <taxon>Bacillota</taxon>
        <taxon>Bacilli</taxon>
        <taxon>Bacillales</taxon>
        <taxon>Paenibacillaceae</taxon>
        <taxon>Cohnella</taxon>
    </lineage>
</organism>
<comment type="caution">
    <text evidence="2">The sequence shown here is derived from an EMBL/GenBank/DDBJ whole genome shotgun (WGS) entry which is preliminary data.</text>
</comment>
<dbReference type="PANTHER" id="PTHR42850:SF4">
    <property type="entry name" value="ZINC-DEPENDENT ENDOPOLYPHOSPHATASE"/>
    <property type="match status" value="1"/>
</dbReference>
<dbReference type="AlphaFoldDB" id="A0A7X0RVD5"/>
<dbReference type="GO" id="GO:0005737">
    <property type="term" value="C:cytoplasm"/>
    <property type="evidence" value="ECO:0007669"/>
    <property type="project" value="TreeGrafter"/>
</dbReference>
<dbReference type="SUPFAM" id="SSF56300">
    <property type="entry name" value="Metallo-dependent phosphatases"/>
    <property type="match status" value="1"/>
</dbReference>
<reference evidence="2 3" key="1">
    <citation type="submission" date="2020-08" db="EMBL/GenBank/DDBJ databases">
        <title>Cohnella phylogeny.</title>
        <authorList>
            <person name="Dunlap C."/>
        </authorList>
    </citation>
    <scope>NUCLEOTIDE SEQUENCE [LARGE SCALE GENOMIC DNA]</scope>
    <source>
        <strain evidence="2 3">DSM 28246</strain>
    </source>
</reference>
<dbReference type="EMBL" id="JACJVP010000046">
    <property type="protein sequence ID" value="MBB6674382.1"/>
    <property type="molecule type" value="Genomic_DNA"/>
</dbReference>
<protein>
    <submittedName>
        <fullName evidence="2">Metallophosphoesterase</fullName>
    </submittedName>
</protein>
<dbReference type="RefSeq" id="WP_185672244.1">
    <property type="nucleotide sequence ID" value="NZ_JACJVP010000046.1"/>
</dbReference>
<feature type="domain" description="Calcineurin-like phosphoesterase" evidence="1">
    <location>
        <begin position="3"/>
        <end position="158"/>
    </location>
</feature>
<dbReference type="GO" id="GO:0016791">
    <property type="term" value="F:phosphatase activity"/>
    <property type="evidence" value="ECO:0007669"/>
    <property type="project" value="TreeGrafter"/>
</dbReference>
<dbReference type="InterPro" id="IPR050126">
    <property type="entry name" value="Ap4A_hydrolase"/>
</dbReference>
<sequence>MSRLFAISDIHGHVEGARLLLARARYVPGTDTLVLLGDFIDRDPASWGALTFIRSLTDQGAIAIAGNMERYMLEHAQKDQALSSTYEEELRFLSKLPLYFRQDPYLFVHAGIRPGIRLEQQSAADLTGIRQDFWSSDVPLPCTVVFGHTPSQRIGAKPGELWQGADRLGIDTGAKHGLRLTLVELTGHLAYSCATDPSDLYGDLRTDRYA</sequence>